<evidence type="ECO:0000256" key="7">
    <source>
        <dbReference type="ARBA" id="ARBA00022692"/>
    </source>
</evidence>
<keyword evidence="5" id="KW-0597">Phosphoprotein</keyword>
<dbReference type="InterPro" id="IPR016120">
    <property type="entry name" value="Sig_transdc_His_kin_SpoOB"/>
</dbReference>
<dbReference type="Gene3D" id="1.10.287.130">
    <property type="match status" value="1"/>
</dbReference>
<dbReference type="CDD" id="cd00130">
    <property type="entry name" value="PAS"/>
    <property type="match status" value="1"/>
</dbReference>
<dbReference type="InterPro" id="IPR005467">
    <property type="entry name" value="His_kinase_dom"/>
</dbReference>
<dbReference type="GO" id="GO:0000155">
    <property type="term" value="F:phosphorelay sensor kinase activity"/>
    <property type="evidence" value="ECO:0007669"/>
    <property type="project" value="InterPro"/>
</dbReference>
<evidence type="ECO:0000256" key="4">
    <source>
        <dbReference type="ARBA" id="ARBA00022475"/>
    </source>
</evidence>
<dbReference type="SUPFAM" id="SSF55874">
    <property type="entry name" value="ATPase domain of HSP90 chaperone/DNA topoisomerase II/histidine kinase"/>
    <property type="match status" value="1"/>
</dbReference>
<dbReference type="PANTHER" id="PTHR44936:SF10">
    <property type="entry name" value="SENSOR PROTEIN RSTB"/>
    <property type="match status" value="1"/>
</dbReference>
<protein>
    <recommendedName>
        <fullName evidence="3">histidine kinase</fullName>
        <ecNumber evidence="3">2.7.13.3</ecNumber>
    </recommendedName>
</protein>
<evidence type="ECO:0000256" key="13">
    <source>
        <dbReference type="ARBA" id="ARBA00023136"/>
    </source>
</evidence>
<name>E3J2F0_PSEI1</name>
<accession>E3J2F0</accession>
<organism evidence="16 17">
    <name type="scientific">Pseudofrankia inefficax (strain DSM 45817 / CECT 9037 / DDB 130130 / EuI1c)</name>
    <name type="common">Frankia inefficax</name>
    <dbReference type="NCBI Taxonomy" id="298654"/>
    <lineage>
        <taxon>Bacteria</taxon>
        <taxon>Bacillati</taxon>
        <taxon>Actinomycetota</taxon>
        <taxon>Actinomycetes</taxon>
        <taxon>Frankiales</taxon>
        <taxon>Frankiaceae</taxon>
        <taxon>Pseudofrankia</taxon>
    </lineage>
</organism>
<dbReference type="InterPro" id="IPR004358">
    <property type="entry name" value="Sig_transdc_His_kin-like_C"/>
</dbReference>
<evidence type="ECO:0000256" key="5">
    <source>
        <dbReference type="ARBA" id="ARBA00022553"/>
    </source>
</evidence>
<dbReference type="Proteomes" id="UP000002484">
    <property type="component" value="Chromosome"/>
</dbReference>
<dbReference type="SUPFAM" id="SSF103190">
    <property type="entry name" value="Sensory domain-like"/>
    <property type="match status" value="1"/>
</dbReference>
<evidence type="ECO:0000256" key="10">
    <source>
        <dbReference type="ARBA" id="ARBA00022840"/>
    </source>
</evidence>
<evidence type="ECO:0000256" key="12">
    <source>
        <dbReference type="ARBA" id="ARBA00023012"/>
    </source>
</evidence>
<gene>
    <name evidence="16" type="ordered locus">FraEuI1c_1250</name>
</gene>
<dbReference type="HOGENOM" id="CLU_020211_11_1_11"/>
<keyword evidence="11 14" id="KW-1133">Transmembrane helix</keyword>
<keyword evidence="13 14" id="KW-0472">Membrane</keyword>
<evidence type="ECO:0000259" key="15">
    <source>
        <dbReference type="PROSITE" id="PS50109"/>
    </source>
</evidence>
<dbReference type="EC" id="2.7.13.3" evidence="3"/>
<dbReference type="EMBL" id="CP002299">
    <property type="protein sequence ID" value="ADP79322.1"/>
    <property type="molecule type" value="Genomic_DNA"/>
</dbReference>
<feature type="transmembrane region" description="Helical" evidence="14">
    <location>
        <begin position="193"/>
        <end position="212"/>
    </location>
</feature>
<comment type="catalytic activity">
    <reaction evidence="1">
        <text>ATP + protein L-histidine = ADP + protein N-phospho-L-histidine.</text>
        <dbReference type="EC" id="2.7.13.3"/>
    </reaction>
</comment>
<dbReference type="InParanoid" id="E3J2F0"/>
<dbReference type="Gene3D" id="3.30.565.10">
    <property type="entry name" value="Histidine kinase-like ATPase, C-terminal domain"/>
    <property type="match status" value="1"/>
</dbReference>
<keyword evidence="8" id="KW-0547">Nucleotide-binding</keyword>
<keyword evidence="6" id="KW-0808">Transferase</keyword>
<dbReference type="eggNOG" id="COG3290">
    <property type="taxonomic scope" value="Bacteria"/>
</dbReference>
<dbReference type="InterPro" id="IPR050980">
    <property type="entry name" value="2C_sensor_his_kinase"/>
</dbReference>
<keyword evidence="17" id="KW-1185">Reference proteome</keyword>
<dbReference type="Pfam" id="PF02518">
    <property type="entry name" value="HATPase_c"/>
    <property type="match status" value="1"/>
</dbReference>
<dbReference type="Pfam" id="PF17203">
    <property type="entry name" value="sCache_3_2"/>
    <property type="match status" value="1"/>
</dbReference>
<feature type="transmembrane region" description="Helical" evidence="14">
    <location>
        <begin position="31"/>
        <end position="51"/>
    </location>
</feature>
<evidence type="ECO:0000256" key="9">
    <source>
        <dbReference type="ARBA" id="ARBA00022777"/>
    </source>
</evidence>
<comment type="subcellular location">
    <subcellularLocation>
        <location evidence="2">Cell membrane</location>
        <topology evidence="2">Multi-pass membrane protein</topology>
    </subcellularLocation>
</comment>
<evidence type="ECO:0000256" key="6">
    <source>
        <dbReference type="ARBA" id="ARBA00022679"/>
    </source>
</evidence>
<dbReference type="STRING" id="298654.FraEuI1c_1250"/>
<evidence type="ECO:0000256" key="2">
    <source>
        <dbReference type="ARBA" id="ARBA00004651"/>
    </source>
</evidence>
<dbReference type="KEGG" id="fri:FraEuI1c_1250"/>
<dbReference type="SMART" id="SM00387">
    <property type="entry name" value="HATPase_c"/>
    <property type="match status" value="1"/>
</dbReference>
<reference evidence="16 17" key="1">
    <citation type="submission" date="2010-10" db="EMBL/GenBank/DDBJ databases">
        <title>Complete sequence of Frankia sp. EuI1c.</title>
        <authorList>
            <consortium name="US DOE Joint Genome Institute"/>
            <person name="Lucas S."/>
            <person name="Copeland A."/>
            <person name="Lapidus A."/>
            <person name="Cheng J.-F."/>
            <person name="Bruce D."/>
            <person name="Goodwin L."/>
            <person name="Pitluck S."/>
            <person name="Chertkov O."/>
            <person name="Detter J.C."/>
            <person name="Han C."/>
            <person name="Tapia R."/>
            <person name="Land M."/>
            <person name="Hauser L."/>
            <person name="Jeffries C."/>
            <person name="Kyrpides N."/>
            <person name="Ivanova N."/>
            <person name="Mikhailova N."/>
            <person name="Beauchemin N."/>
            <person name="Sen A."/>
            <person name="Sur S.A."/>
            <person name="Gtari M."/>
            <person name="Wall L."/>
            <person name="Tisa L."/>
            <person name="Woyke T."/>
        </authorList>
    </citation>
    <scope>NUCLEOTIDE SEQUENCE [LARGE SCALE GENOMIC DNA]</scope>
    <source>
        <strain evidence="17">DSM 45817 / CECT 9037 / EuI1c</strain>
    </source>
</reference>
<dbReference type="InterPro" id="IPR003594">
    <property type="entry name" value="HATPase_dom"/>
</dbReference>
<evidence type="ECO:0000313" key="16">
    <source>
        <dbReference type="EMBL" id="ADP79322.1"/>
    </source>
</evidence>
<keyword evidence="9 16" id="KW-0418">Kinase</keyword>
<dbReference type="InterPro" id="IPR000014">
    <property type="entry name" value="PAS"/>
</dbReference>
<dbReference type="AlphaFoldDB" id="E3J2F0"/>
<feature type="domain" description="Histidine kinase" evidence="15">
    <location>
        <begin position="439"/>
        <end position="548"/>
    </location>
</feature>
<evidence type="ECO:0000256" key="14">
    <source>
        <dbReference type="SAM" id="Phobius"/>
    </source>
</evidence>
<dbReference type="Gene3D" id="3.30.450.20">
    <property type="entry name" value="PAS domain"/>
    <property type="match status" value="2"/>
</dbReference>
<dbReference type="GO" id="GO:0005524">
    <property type="term" value="F:ATP binding"/>
    <property type="evidence" value="ECO:0007669"/>
    <property type="project" value="UniProtKB-KW"/>
</dbReference>
<dbReference type="InterPro" id="IPR029151">
    <property type="entry name" value="Sensor-like_sf"/>
</dbReference>
<proteinExistence type="predicted"/>
<dbReference type="InterPro" id="IPR036890">
    <property type="entry name" value="HATPase_C_sf"/>
</dbReference>
<dbReference type="PANTHER" id="PTHR44936">
    <property type="entry name" value="SENSOR PROTEIN CREC"/>
    <property type="match status" value="1"/>
</dbReference>
<dbReference type="GO" id="GO:0005886">
    <property type="term" value="C:plasma membrane"/>
    <property type="evidence" value="ECO:0007669"/>
    <property type="project" value="UniProtKB-SubCell"/>
</dbReference>
<dbReference type="InterPro" id="IPR035965">
    <property type="entry name" value="PAS-like_dom_sf"/>
</dbReference>
<evidence type="ECO:0000256" key="11">
    <source>
        <dbReference type="ARBA" id="ARBA00022989"/>
    </source>
</evidence>
<evidence type="ECO:0000256" key="1">
    <source>
        <dbReference type="ARBA" id="ARBA00000085"/>
    </source>
</evidence>
<dbReference type="InterPro" id="IPR033463">
    <property type="entry name" value="sCache_3"/>
</dbReference>
<dbReference type="InterPro" id="IPR039506">
    <property type="entry name" value="SPOB_a"/>
</dbReference>
<evidence type="ECO:0000256" key="3">
    <source>
        <dbReference type="ARBA" id="ARBA00012438"/>
    </source>
</evidence>
<keyword evidence="10" id="KW-0067">ATP-binding</keyword>
<evidence type="ECO:0000256" key="8">
    <source>
        <dbReference type="ARBA" id="ARBA00022741"/>
    </source>
</evidence>
<evidence type="ECO:0000313" key="17">
    <source>
        <dbReference type="Proteomes" id="UP000002484"/>
    </source>
</evidence>
<dbReference type="PRINTS" id="PR00344">
    <property type="entry name" value="BCTRLSENSOR"/>
</dbReference>
<keyword evidence="4" id="KW-1003">Cell membrane</keyword>
<sequence length="559" mass="59564">MGPSVTLPDPVIHRTMTSVSRGMNRKLSTRILINQLLILGATVLIGFVLFARVERGQLDGQYEQRAAAIAQTTAGVPDVIGCLEAPQPPCSTRVEMIAERIRRETGASYVVVIDMNRVRHSHPIAALIGQQVSEPIATTDGQTHTGIDNGSTGRSANGKAPISGGRGQLVGEVSAGIRESSVSLALWRSLPVYALWFAVALACGAVASWLLARRLKRQTFGLELEEISLLLQEREATLHGIREGMIALDPGGRVSMINDEARRLLGIGTAGVGRRLDELVEPGRLAAVLTGQISGPDEVVLTDDYCLTVNRMPVTLYGRPHGAVVTLRDRTEMAGLLRELDNVRGLTESLRAQQHEFSNRMHTVAGLLELGHADEALGYLTELHAREARFGDALAARIASPLIVGLLVGKAAQASERGIALSIGEETWLGEVPDLGDPLVTIIGNLIDNAFEALSSSDPPVVGPRVTVDLFEDEDDVRVRVVDNGPGIPEGVGRSVFLDGFSTKPARGSLRRGLGLALVHRLVQRVGGHIDVSEGPGAAFDVRLPRCGETISAGGVLVA</sequence>
<dbReference type="Pfam" id="PF14689">
    <property type="entry name" value="SPOB_a"/>
    <property type="match status" value="1"/>
</dbReference>
<keyword evidence="7 14" id="KW-0812">Transmembrane</keyword>
<dbReference type="SUPFAM" id="SSF55785">
    <property type="entry name" value="PYP-like sensor domain (PAS domain)"/>
    <property type="match status" value="1"/>
</dbReference>
<dbReference type="SUPFAM" id="SSF55890">
    <property type="entry name" value="Sporulation response regulatory protein Spo0B"/>
    <property type="match status" value="1"/>
</dbReference>
<keyword evidence="12" id="KW-0902">Two-component regulatory system</keyword>
<dbReference type="PROSITE" id="PS50109">
    <property type="entry name" value="HIS_KIN"/>
    <property type="match status" value="1"/>
</dbReference>
<dbReference type="SMART" id="SM00091">
    <property type="entry name" value="PAS"/>
    <property type="match status" value="1"/>
</dbReference>